<dbReference type="AlphaFoldDB" id="A0A517NTD0"/>
<sequence length="590" mass="65608">MPNAARILAVMLFTAVFVFAPEVAKAQNGRLIEGLFRTLAEQQLEKEKLKRTESQKRPPALRPPGQNTIKPSNDPYQVKLPSGFGGRPDSKLDSRPKPKLRPNGTVAPTSSINVRSREASQYAQRLVAFNRNMDPLISQLRSAARKHPEVRSLLPQAYQIAADSRALLQRCNGISSLSPIINPYAELDARWRQVSFALRSINGISPEVLSSVQQCDETCAAMCKQLQIQPQFDRHALHDQMVIASTYMQSIVDDLEIAGIDPGAARKLTHDCRLLRQRILRAADHVEDASYDEMAASFSDFVQHWGAFAQQIYGLGNPHLDRRLARISECGDQTYAILWMSPPAAFRDVAEIAHRIDTSIERLSQQITLLSIAALPSGDQSRVLNATRDLYQQAVALEKAANAKADVGQLQSLFASLDNTWLSVQSDYPKIRTVNRGLLGDIERACGELRVALGVAGSESSSISASQLIQAAAALEGTSEFINSELRKYSRDLTPSSFRNSVTSAAREFYTHARELHEEISKPGRLSDPRYLSRLQREAEHLLEGWDQLSKDMDHIEEHGLSRSKAFQLRRTQRDITPFVAQIAAALLAE</sequence>
<dbReference type="RefSeq" id="WP_145417916.1">
    <property type="nucleotide sequence ID" value="NZ_CP036526.1"/>
</dbReference>
<gene>
    <name evidence="2" type="ORF">K239x_23330</name>
</gene>
<accession>A0A517NTD0</accession>
<keyword evidence="3" id="KW-1185">Reference proteome</keyword>
<organism evidence="2 3">
    <name type="scientific">Stieleria marina</name>
    <dbReference type="NCBI Taxonomy" id="1930275"/>
    <lineage>
        <taxon>Bacteria</taxon>
        <taxon>Pseudomonadati</taxon>
        <taxon>Planctomycetota</taxon>
        <taxon>Planctomycetia</taxon>
        <taxon>Pirellulales</taxon>
        <taxon>Pirellulaceae</taxon>
        <taxon>Stieleria</taxon>
    </lineage>
</organism>
<protein>
    <submittedName>
        <fullName evidence="2">Uncharacterized protein</fullName>
    </submittedName>
</protein>
<proteinExistence type="predicted"/>
<evidence type="ECO:0000313" key="2">
    <source>
        <dbReference type="EMBL" id="QDT10377.1"/>
    </source>
</evidence>
<name>A0A517NTD0_9BACT</name>
<evidence type="ECO:0000256" key="1">
    <source>
        <dbReference type="SAM" id="MobiDB-lite"/>
    </source>
</evidence>
<dbReference type="Proteomes" id="UP000319817">
    <property type="component" value="Chromosome"/>
</dbReference>
<reference evidence="2 3" key="1">
    <citation type="submission" date="2019-02" db="EMBL/GenBank/DDBJ databases">
        <title>Deep-cultivation of Planctomycetes and their phenomic and genomic characterization uncovers novel biology.</title>
        <authorList>
            <person name="Wiegand S."/>
            <person name="Jogler M."/>
            <person name="Boedeker C."/>
            <person name="Pinto D."/>
            <person name="Vollmers J."/>
            <person name="Rivas-Marin E."/>
            <person name="Kohn T."/>
            <person name="Peeters S.H."/>
            <person name="Heuer A."/>
            <person name="Rast P."/>
            <person name="Oberbeckmann S."/>
            <person name="Bunk B."/>
            <person name="Jeske O."/>
            <person name="Meyerdierks A."/>
            <person name="Storesund J.E."/>
            <person name="Kallscheuer N."/>
            <person name="Luecker S."/>
            <person name="Lage O.M."/>
            <person name="Pohl T."/>
            <person name="Merkel B.J."/>
            <person name="Hornburger P."/>
            <person name="Mueller R.-W."/>
            <person name="Bruemmer F."/>
            <person name="Labrenz M."/>
            <person name="Spormann A.M."/>
            <person name="Op den Camp H."/>
            <person name="Overmann J."/>
            <person name="Amann R."/>
            <person name="Jetten M.S.M."/>
            <person name="Mascher T."/>
            <person name="Medema M.H."/>
            <person name="Devos D.P."/>
            <person name="Kaster A.-K."/>
            <person name="Ovreas L."/>
            <person name="Rohde M."/>
            <person name="Galperin M.Y."/>
            <person name="Jogler C."/>
        </authorList>
    </citation>
    <scope>NUCLEOTIDE SEQUENCE [LARGE SCALE GENOMIC DNA]</scope>
    <source>
        <strain evidence="2 3">K23_9</strain>
    </source>
</reference>
<evidence type="ECO:0000313" key="3">
    <source>
        <dbReference type="Proteomes" id="UP000319817"/>
    </source>
</evidence>
<feature type="compositionally biased region" description="Polar residues" evidence="1">
    <location>
        <begin position="65"/>
        <end position="75"/>
    </location>
</feature>
<dbReference type="EMBL" id="CP036526">
    <property type="protein sequence ID" value="QDT10377.1"/>
    <property type="molecule type" value="Genomic_DNA"/>
</dbReference>
<feature type="region of interest" description="Disordered" evidence="1">
    <location>
        <begin position="46"/>
        <end position="110"/>
    </location>
</feature>
<feature type="compositionally biased region" description="Basic and acidic residues" evidence="1">
    <location>
        <begin position="46"/>
        <end position="56"/>
    </location>
</feature>
<dbReference type="OrthoDB" id="269620at2"/>